<feature type="transmembrane region" description="Helical" evidence="1">
    <location>
        <begin position="35"/>
        <end position="57"/>
    </location>
</feature>
<evidence type="ECO:0000313" key="2">
    <source>
        <dbReference type="EMBL" id="MBB4009428.1"/>
    </source>
</evidence>
<dbReference type="AlphaFoldDB" id="A0A7W6HQC7"/>
<dbReference type="Proteomes" id="UP000544107">
    <property type="component" value="Unassembled WGS sequence"/>
</dbReference>
<proteinExistence type="predicted"/>
<dbReference type="RefSeq" id="WP_139310605.1">
    <property type="nucleotide sequence ID" value="NZ_JACIED010000005.1"/>
</dbReference>
<keyword evidence="1" id="KW-1133">Transmembrane helix</keyword>
<evidence type="ECO:0000313" key="3">
    <source>
        <dbReference type="Proteomes" id="UP000544107"/>
    </source>
</evidence>
<keyword evidence="1" id="KW-0472">Membrane</keyword>
<organism evidence="2 3">
    <name type="scientific">Allorhizobium taibaishanense</name>
    <dbReference type="NCBI Taxonomy" id="887144"/>
    <lineage>
        <taxon>Bacteria</taxon>
        <taxon>Pseudomonadati</taxon>
        <taxon>Pseudomonadota</taxon>
        <taxon>Alphaproteobacteria</taxon>
        <taxon>Hyphomicrobiales</taxon>
        <taxon>Rhizobiaceae</taxon>
        <taxon>Rhizobium/Agrobacterium group</taxon>
        <taxon>Allorhizobium</taxon>
    </lineage>
</organism>
<name>A0A7W6HQC7_9HYPH</name>
<comment type="caution">
    <text evidence="2">The sequence shown here is derived from an EMBL/GenBank/DDBJ whole genome shotgun (WGS) entry which is preliminary data.</text>
</comment>
<gene>
    <name evidence="2" type="ORF">GGQ71_003716</name>
</gene>
<keyword evidence="1" id="KW-0812">Transmembrane</keyword>
<reference evidence="2 3" key="1">
    <citation type="submission" date="2020-08" db="EMBL/GenBank/DDBJ databases">
        <title>Genomic Encyclopedia of Type Strains, Phase IV (KMG-IV): sequencing the most valuable type-strain genomes for metagenomic binning, comparative biology and taxonomic classification.</title>
        <authorList>
            <person name="Goeker M."/>
        </authorList>
    </citation>
    <scope>NUCLEOTIDE SEQUENCE [LARGE SCALE GENOMIC DNA]</scope>
    <source>
        <strain evidence="2 3">DSM 100021</strain>
    </source>
</reference>
<evidence type="ECO:0000256" key="1">
    <source>
        <dbReference type="SAM" id="Phobius"/>
    </source>
</evidence>
<protein>
    <submittedName>
        <fullName evidence="2">Uncharacterized protein</fullName>
    </submittedName>
</protein>
<accession>A0A7W6HQC7</accession>
<sequence length="69" mass="7922">MGSIEDYDAIQEAVLCAPHHIMIAVFGKMRRSKDFIAVSPVFVGLYIDLKTLVILRLREFWGVVSRRQD</sequence>
<dbReference type="EMBL" id="JACIED010000005">
    <property type="protein sequence ID" value="MBB4009428.1"/>
    <property type="molecule type" value="Genomic_DNA"/>
</dbReference>